<evidence type="ECO:0000256" key="3">
    <source>
        <dbReference type="ARBA" id="ARBA00022980"/>
    </source>
</evidence>
<proteinExistence type="predicted"/>
<dbReference type="Pfam" id="PF01386">
    <property type="entry name" value="Ribosomal_L25p"/>
    <property type="match status" value="1"/>
</dbReference>
<dbReference type="GO" id="GO:0003735">
    <property type="term" value="F:structural constituent of ribosome"/>
    <property type="evidence" value="ECO:0007669"/>
    <property type="project" value="InterPro"/>
</dbReference>
<keyword evidence="1" id="KW-0699">rRNA-binding</keyword>
<protein>
    <submittedName>
        <fullName evidence="6">General stress protein CTC</fullName>
    </submittedName>
</protein>
<dbReference type="GO" id="GO:0022625">
    <property type="term" value="C:cytosolic large ribosomal subunit"/>
    <property type="evidence" value="ECO:0007669"/>
    <property type="project" value="TreeGrafter"/>
</dbReference>
<dbReference type="EMBL" id="LR134406">
    <property type="protein sequence ID" value="VEH69296.1"/>
    <property type="molecule type" value="Genomic_DNA"/>
</dbReference>
<evidence type="ECO:0000256" key="1">
    <source>
        <dbReference type="ARBA" id="ARBA00022730"/>
    </source>
</evidence>
<dbReference type="InterPro" id="IPR029751">
    <property type="entry name" value="Ribosomal_L25_dom"/>
</dbReference>
<dbReference type="SUPFAM" id="SSF50715">
    <property type="entry name" value="Ribosomal protein L25-like"/>
    <property type="match status" value="1"/>
</dbReference>
<dbReference type="GeneID" id="64406058"/>
<dbReference type="GO" id="GO:0006412">
    <property type="term" value="P:translation"/>
    <property type="evidence" value="ECO:0007669"/>
    <property type="project" value="InterPro"/>
</dbReference>
<reference evidence="6 7" key="1">
    <citation type="submission" date="2018-12" db="EMBL/GenBank/DDBJ databases">
        <authorList>
            <consortium name="Pathogen Informatics"/>
        </authorList>
    </citation>
    <scope>NUCLEOTIDE SEQUENCE [LARGE SCALE GENOMIC DNA]</scope>
    <source>
        <strain evidence="6 7">NCTC12967</strain>
    </source>
</reference>
<sequence>MATHKLEAAARTEFGKGAARKLRRAERVPAVIYGPGIEPVHISLPGQETFLLLREPGVTFEISIDGADAVVVAPKQVQRDPITGFLEHVDLMPVKGE</sequence>
<keyword evidence="3" id="KW-0689">Ribosomal protein</keyword>
<evidence type="ECO:0000313" key="6">
    <source>
        <dbReference type="EMBL" id="VEH69296.1"/>
    </source>
</evidence>
<evidence type="ECO:0000256" key="2">
    <source>
        <dbReference type="ARBA" id="ARBA00022884"/>
    </source>
</evidence>
<evidence type="ECO:0000313" key="7">
    <source>
        <dbReference type="Proteomes" id="UP000273044"/>
    </source>
</evidence>
<dbReference type="PANTHER" id="PTHR33284">
    <property type="entry name" value="RIBOSOMAL PROTEIN L25/GLN-TRNA SYNTHETASE, ANTI-CODON-BINDING DOMAIN-CONTAINING PROTEIN"/>
    <property type="match status" value="1"/>
</dbReference>
<dbReference type="RefSeq" id="WP_061788250.1">
    <property type="nucleotide sequence ID" value="NZ_CAJZDL010000018.1"/>
</dbReference>
<dbReference type="InterPro" id="IPR011035">
    <property type="entry name" value="Ribosomal_bL25/Gln-tRNA_synth"/>
</dbReference>
<keyword evidence="2" id="KW-0694">RNA-binding</keyword>
<organism evidence="6 7">
    <name type="scientific">Arachnia propionica</name>
    <dbReference type="NCBI Taxonomy" id="1750"/>
    <lineage>
        <taxon>Bacteria</taxon>
        <taxon>Bacillati</taxon>
        <taxon>Actinomycetota</taxon>
        <taxon>Actinomycetes</taxon>
        <taxon>Propionibacteriales</taxon>
        <taxon>Propionibacteriaceae</taxon>
        <taxon>Arachnia</taxon>
    </lineage>
</organism>
<dbReference type="PANTHER" id="PTHR33284:SF1">
    <property type="entry name" value="RIBOSOMAL PROTEIN L25_GLN-TRNA SYNTHETASE, ANTI-CODON-BINDING DOMAIN-CONTAINING PROTEIN"/>
    <property type="match status" value="1"/>
</dbReference>
<evidence type="ECO:0000259" key="5">
    <source>
        <dbReference type="Pfam" id="PF01386"/>
    </source>
</evidence>
<feature type="domain" description="Large ribosomal subunit protein bL25 L25" evidence="5">
    <location>
        <begin position="6"/>
        <end position="91"/>
    </location>
</feature>
<keyword evidence="4" id="KW-0687">Ribonucleoprotein</keyword>
<dbReference type="InterPro" id="IPR020930">
    <property type="entry name" value="Ribosomal_uL5_bac-type"/>
</dbReference>
<keyword evidence="7" id="KW-1185">Reference proteome</keyword>
<evidence type="ECO:0000256" key="4">
    <source>
        <dbReference type="ARBA" id="ARBA00023274"/>
    </source>
</evidence>
<dbReference type="GO" id="GO:0008097">
    <property type="term" value="F:5S rRNA binding"/>
    <property type="evidence" value="ECO:0007669"/>
    <property type="project" value="TreeGrafter"/>
</dbReference>
<accession>A0A448MVZ7</accession>
<name>A0A448MVZ7_9ACTN</name>
<dbReference type="Proteomes" id="UP000273044">
    <property type="component" value="Chromosome"/>
</dbReference>
<gene>
    <name evidence="6" type="primary">rplY</name>
    <name evidence="6" type="ORF">NCTC12967_00562</name>
</gene>
<dbReference type="InterPro" id="IPR020056">
    <property type="entry name" value="Rbsml_bL25/Gln-tRNA_synth_N"/>
</dbReference>
<dbReference type="Gene3D" id="2.40.240.10">
    <property type="entry name" value="Ribosomal Protein L25, Chain P"/>
    <property type="match status" value="1"/>
</dbReference>
<dbReference type="AlphaFoldDB" id="A0A448MVZ7"/>
<dbReference type="CDD" id="cd00495">
    <property type="entry name" value="Ribosomal_L25_TL5_CTC"/>
    <property type="match status" value="1"/>
</dbReference>